<feature type="compositionally biased region" description="Low complexity" evidence="11">
    <location>
        <begin position="35"/>
        <end position="49"/>
    </location>
</feature>
<dbReference type="Gene3D" id="3.30.450.20">
    <property type="entry name" value="PAS domain"/>
    <property type="match status" value="1"/>
</dbReference>
<evidence type="ECO:0000259" key="15">
    <source>
        <dbReference type="PROSITE" id="PS50112"/>
    </source>
</evidence>
<evidence type="ECO:0000256" key="4">
    <source>
        <dbReference type="ARBA" id="ARBA00022553"/>
    </source>
</evidence>
<dbReference type="SMART" id="SM00388">
    <property type="entry name" value="HisKA"/>
    <property type="match status" value="1"/>
</dbReference>
<dbReference type="Gene3D" id="3.30.565.10">
    <property type="entry name" value="Histidine kinase-like ATPase, C-terminal domain"/>
    <property type="match status" value="1"/>
</dbReference>
<feature type="region of interest" description="Disordered" evidence="11">
    <location>
        <begin position="910"/>
        <end position="933"/>
    </location>
</feature>
<dbReference type="Pfam" id="PF00072">
    <property type="entry name" value="Response_reg"/>
    <property type="match status" value="1"/>
</dbReference>
<feature type="transmembrane region" description="Helical" evidence="12">
    <location>
        <begin position="71"/>
        <end position="99"/>
    </location>
</feature>
<dbReference type="Pfam" id="PF03924">
    <property type="entry name" value="CHASE"/>
    <property type="match status" value="1"/>
</dbReference>
<dbReference type="PROSITE" id="PS50113">
    <property type="entry name" value="PAC"/>
    <property type="match status" value="1"/>
</dbReference>
<dbReference type="CDD" id="cd00082">
    <property type="entry name" value="HisKA"/>
    <property type="match status" value="1"/>
</dbReference>
<dbReference type="Gene3D" id="1.10.287.130">
    <property type="match status" value="1"/>
</dbReference>
<evidence type="ECO:0000259" key="13">
    <source>
        <dbReference type="PROSITE" id="PS50109"/>
    </source>
</evidence>
<dbReference type="Gene3D" id="3.30.450.350">
    <property type="entry name" value="CHASE domain"/>
    <property type="match status" value="1"/>
</dbReference>
<dbReference type="PANTHER" id="PTHR43047:SF64">
    <property type="entry name" value="HISTIDINE KINASE CONTAINING CHEY-HOMOLOGOUS RECEIVER DOMAIN AND PAS DOMAIN-RELATED"/>
    <property type="match status" value="1"/>
</dbReference>
<evidence type="ECO:0000256" key="11">
    <source>
        <dbReference type="SAM" id="MobiDB-lite"/>
    </source>
</evidence>
<dbReference type="InterPro" id="IPR003661">
    <property type="entry name" value="HisK_dim/P_dom"/>
</dbReference>
<dbReference type="GO" id="GO:0016020">
    <property type="term" value="C:membrane"/>
    <property type="evidence" value="ECO:0007669"/>
    <property type="project" value="UniProtKB-SubCell"/>
</dbReference>
<dbReference type="Gene3D" id="3.40.50.2300">
    <property type="match status" value="1"/>
</dbReference>
<dbReference type="InterPro" id="IPR036890">
    <property type="entry name" value="HATPase_C_sf"/>
</dbReference>
<dbReference type="InterPro" id="IPR004358">
    <property type="entry name" value="Sig_transdc_His_kin-like_C"/>
</dbReference>
<gene>
    <name evidence="17" type="ORF">HK097_010204</name>
</gene>
<dbReference type="PRINTS" id="PR00344">
    <property type="entry name" value="BCTRLSENSOR"/>
</dbReference>
<dbReference type="InterPro" id="IPR000700">
    <property type="entry name" value="PAS-assoc_C"/>
</dbReference>
<dbReference type="SUPFAM" id="SSF47384">
    <property type="entry name" value="Homodimeric domain of signal transducing histidine kinase"/>
    <property type="match status" value="1"/>
</dbReference>
<dbReference type="CDD" id="cd00130">
    <property type="entry name" value="PAS"/>
    <property type="match status" value="1"/>
</dbReference>
<feature type="region of interest" description="Disordered" evidence="11">
    <location>
        <begin position="694"/>
        <end position="715"/>
    </location>
</feature>
<dbReference type="InterPro" id="IPR000014">
    <property type="entry name" value="PAS"/>
</dbReference>
<dbReference type="SUPFAM" id="SSF52172">
    <property type="entry name" value="CheY-like"/>
    <property type="match status" value="1"/>
</dbReference>
<dbReference type="SUPFAM" id="SSF55785">
    <property type="entry name" value="PYP-like sensor domain (PAS domain)"/>
    <property type="match status" value="1"/>
</dbReference>
<dbReference type="SMART" id="SM00448">
    <property type="entry name" value="REC"/>
    <property type="match status" value="1"/>
</dbReference>
<keyword evidence="6 12" id="KW-0812">Transmembrane</keyword>
<keyword evidence="18" id="KW-1185">Reference proteome</keyword>
<comment type="subcellular location">
    <subcellularLocation>
        <location evidence="2">Membrane</location>
    </subcellularLocation>
</comment>
<evidence type="ECO:0000256" key="10">
    <source>
        <dbReference type="PROSITE-ProRule" id="PRU00169"/>
    </source>
</evidence>
<keyword evidence="7" id="KW-0418">Kinase</keyword>
<evidence type="ECO:0000256" key="6">
    <source>
        <dbReference type="ARBA" id="ARBA00022692"/>
    </source>
</evidence>
<feature type="domain" description="PAS" evidence="15">
    <location>
        <begin position="414"/>
        <end position="456"/>
    </location>
</feature>
<keyword evidence="5" id="KW-0808">Transferase</keyword>
<feature type="region of interest" description="Disordered" evidence="11">
    <location>
        <begin position="1026"/>
        <end position="1068"/>
    </location>
</feature>
<evidence type="ECO:0000256" key="8">
    <source>
        <dbReference type="ARBA" id="ARBA00022989"/>
    </source>
</evidence>
<dbReference type="PROSITE" id="PS50112">
    <property type="entry name" value="PAS"/>
    <property type="match status" value="1"/>
</dbReference>
<dbReference type="InterPro" id="IPR011006">
    <property type="entry name" value="CheY-like_superfamily"/>
</dbReference>
<reference evidence="17" key="1">
    <citation type="submission" date="2020-05" db="EMBL/GenBank/DDBJ databases">
        <title>Phylogenomic resolution of chytrid fungi.</title>
        <authorList>
            <person name="Stajich J.E."/>
            <person name="Amses K."/>
            <person name="Simmons R."/>
            <person name="Seto K."/>
            <person name="Myers J."/>
            <person name="Bonds A."/>
            <person name="Quandt C.A."/>
            <person name="Barry K."/>
            <person name="Liu P."/>
            <person name="Grigoriev I."/>
            <person name="Longcore J.E."/>
            <person name="James T.Y."/>
        </authorList>
    </citation>
    <scope>NUCLEOTIDE SEQUENCE</scope>
    <source>
        <strain evidence="17">JEL0318</strain>
    </source>
</reference>
<keyword evidence="4 10" id="KW-0597">Phosphoprotein</keyword>
<feature type="compositionally biased region" description="Low complexity" evidence="11">
    <location>
        <begin position="1048"/>
        <end position="1060"/>
    </location>
</feature>
<feature type="region of interest" description="Disordered" evidence="11">
    <location>
        <begin position="1"/>
        <end position="67"/>
    </location>
</feature>
<sequence>MMELPFTTLANSSTHHHASRSRTSHHKVQPMESFGVLSTPGSSSLPLGVDSNGKINGMGKQKKRREPLSPAAIKGLATAAGVVLMVLGCAIAIPIMVWMRREDRSSSMQKAGELCRAVAYGVLSELRGAQTLIQAYSWFFTSNLPITAESFIKFNNASEASDLRWKVVGVAYAPYILHSDRPIWESQWYNITELTDQAKNNWRAYGILSPIPAGDREAYLPYQFMSSKTSKFLGYDLLSAQEDKHLMDLAMMRRELMFDEPKFHRFRDKTLVKFAMPWYGPNATSQTRSPLVGMFTGSMELSRLFNHSVIEEARGVLTIDIWDSACDSLHIYCSEGSHDTTHRTTVEQISVPGGGRTYTVSCASTLPISMVPYIFLLLSIFLWMGVSILCARILLKMLRARSLFQTASERIGLLRTNAEALYRAISDPIFSFNTQGFIVDANHDALMITGYSREDLENGTVHIGSVFRGVRLRHDEETGVSIKIDIGRRESRSSLYGSSNNSLPRSFFSGRDVRCGIQDVQLMRKDGVALEAEANFSTSRMEGHMVQVVVFRDVTERRAAERQLQEAKDTAERVLQEKATFLTFICHQLRNPLHAVVGLSDLLLQASADRSVIVPGSKLDLTSSDHKRTLLHPELVDNLRYISEGARLMQAIVNDVLELHKLETLTVRMDHIPVDLGDLLESICRSQRIAHTYQTPPPIHKDRRNSGDSQNFFENGLTRSDSRVRLNYVFEDGQKATHSFCSDDVGSRGFQSPFLVLGDPLRLQQIMVNLISNSVRRTAQGLITVRIQPLIMPSVRSSSAERMDSTTWRYGSGEEKKLEALIRFEVEDTGVPIPMENIPALFQSYSRVNATVGSRFAGSGLGLSIVRTLVEMMGGKVHVASTDTGTRIWFDIWMEALTHHQSRILKEVAEEESATELGSPRGRFDESGSTSPMYMAGSRADLSAYATTIASRQTHTPEILSGVPTPPLTNTSTVPVSPTVPIVVEPPPEFEGLRDRRRLSRTGGELVGVSGTPPLILQVGRSQSGTFTSARFGPPPVQSTPYIDRSPETASPAEPSPLSSDDSRPTSVDSLRPLIAKTLVKPKISKNTGMHPTLGRPVRILVVEDNHLIQRMTQKMLSTAGFDVLVAGDGEEALRVIEGQGAEWFDVILMDLCMPIMGGMECVVEIRKRGWTVPVVALTANATDEDRTQCLQNGFSYFVSKPFQLPALLKFLKGIFGGG</sequence>
<feature type="domain" description="Response regulatory" evidence="14">
    <location>
        <begin position="1099"/>
        <end position="1216"/>
    </location>
</feature>
<proteinExistence type="predicted"/>
<dbReference type="Proteomes" id="UP001212841">
    <property type="component" value="Unassembled WGS sequence"/>
</dbReference>
<dbReference type="Pfam" id="PF02518">
    <property type="entry name" value="HATPase_c"/>
    <property type="match status" value="1"/>
</dbReference>
<dbReference type="InterPro" id="IPR042240">
    <property type="entry name" value="CHASE_sf"/>
</dbReference>
<dbReference type="EMBL" id="JADGJD010000738">
    <property type="protein sequence ID" value="KAJ3048788.1"/>
    <property type="molecule type" value="Genomic_DNA"/>
</dbReference>
<feature type="domain" description="PAC" evidence="16">
    <location>
        <begin position="516"/>
        <end position="566"/>
    </location>
</feature>
<evidence type="ECO:0000256" key="3">
    <source>
        <dbReference type="ARBA" id="ARBA00012438"/>
    </source>
</evidence>
<feature type="domain" description="Histidine kinase" evidence="13">
    <location>
        <begin position="584"/>
        <end position="896"/>
    </location>
</feature>
<dbReference type="InterPro" id="IPR006189">
    <property type="entry name" value="CHASE_dom"/>
</dbReference>
<evidence type="ECO:0000256" key="12">
    <source>
        <dbReference type="SAM" id="Phobius"/>
    </source>
</evidence>
<accession>A0AAD5X2Q0</accession>
<keyword evidence="9 12" id="KW-0472">Membrane</keyword>
<evidence type="ECO:0000259" key="14">
    <source>
        <dbReference type="PROSITE" id="PS50110"/>
    </source>
</evidence>
<dbReference type="InterPro" id="IPR036097">
    <property type="entry name" value="HisK_dim/P_sf"/>
</dbReference>
<dbReference type="CDD" id="cd17546">
    <property type="entry name" value="REC_hyHK_CKI1_RcsC-like"/>
    <property type="match status" value="1"/>
</dbReference>
<dbReference type="Pfam" id="PF00512">
    <property type="entry name" value="HisKA"/>
    <property type="match status" value="1"/>
</dbReference>
<evidence type="ECO:0000256" key="9">
    <source>
        <dbReference type="ARBA" id="ARBA00023136"/>
    </source>
</evidence>
<feature type="compositionally biased region" description="Basic residues" evidence="11">
    <location>
        <begin position="14"/>
        <end position="28"/>
    </location>
</feature>
<dbReference type="InterPro" id="IPR001789">
    <property type="entry name" value="Sig_transdc_resp-reg_receiver"/>
</dbReference>
<dbReference type="PANTHER" id="PTHR43047">
    <property type="entry name" value="TWO-COMPONENT HISTIDINE PROTEIN KINASE"/>
    <property type="match status" value="1"/>
</dbReference>
<dbReference type="PROSITE" id="PS50109">
    <property type="entry name" value="HIS_KIN"/>
    <property type="match status" value="1"/>
</dbReference>
<dbReference type="InterPro" id="IPR035965">
    <property type="entry name" value="PAS-like_dom_sf"/>
</dbReference>
<dbReference type="AlphaFoldDB" id="A0AAD5X2Q0"/>
<evidence type="ECO:0000256" key="7">
    <source>
        <dbReference type="ARBA" id="ARBA00022777"/>
    </source>
</evidence>
<evidence type="ECO:0000313" key="18">
    <source>
        <dbReference type="Proteomes" id="UP001212841"/>
    </source>
</evidence>
<dbReference type="GO" id="GO:0000155">
    <property type="term" value="F:phosphorelay sensor kinase activity"/>
    <property type="evidence" value="ECO:0007669"/>
    <property type="project" value="InterPro"/>
</dbReference>
<evidence type="ECO:0000313" key="17">
    <source>
        <dbReference type="EMBL" id="KAJ3048788.1"/>
    </source>
</evidence>
<comment type="catalytic activity">
    <reaction evidence="1">
        <text>ATP + protein L-histidine = ADP + protein N-phospho-L-histidine.</text>
        <dbReference type="EC" id="2.7.13.3"/>
    </reaction>
</comment>
<feature type="transmembrane region" description="Helical" evidence="12">
    <location>
        <begin position="370"/>
        <end position="395"/>
    </location>
</feature>
<comment type="caution">
    <text evidence="17">The sequence shown here is derived from an EMBL/GenBank/DDBJ whole genome shotgun (WGS) entry which is preliminary data.</text>
</comment>
<keyword evidence="8 12" id="KW-1133">Transmembrane helix</keyword>
<dbReference type="SMART" id="SM00387">
    <property type="entry name" value="HATPase_c"/>
    <property type="match status" value="1"/>
</dbReference>
<dbReference type="PROSITE" id="PS50110">
    <property type="entry name" value="RESPONSE_REGULATORY"/>
    <property type="match status" value="1"/>
</dbReference>
<dbReference type="InterPro" id="IPR003594">
    <property type="entry name" value="HATPase_dom"/>
</dbReference>
<name>A0AAD5X2Q0_9FUNG</name>
<feature type="modified residue" description="4-aspartylphosphate" evidence="10">
    <location>
        <position position="1151"/>
    </location>
</feature>
<evidence type="ECO:0000256" key="1">
    <source>
        <dbReference type="ARBA" id="ARBA00000085"/>
    </source>
</evidence>
<dbReference type="InterPro" id="IPR005467">
    <property type="entry name" value="His_kinase_dom"/>
</dbReference>
<evidence type="ECO:0000256" key="5">
    <source>
        <dbReference type="ARBA" id="ARBA00022679"/>
    </source>
</evidence>
<dbReference type="SUPFAM" id="SSF55874">
    <property type="entry name" value="ATPase domain of HSP90 chaperone/DNA topoisomerase II/histidine kinase"/>
    <property type="match status" value="1"/>
</dbReference>
<organism evidence="17 18">
    <name type="scientific">Rhizophlyctis rosea</name>
    <dbReference type="NCBI Taxonomy" id="64517"/>
    <lineage>
        <taxon>Eukaryota</taxon>
        <taxon>Fungi</taxon>
        <taxon>Fungi incertae sedis</taxon>
        <taxon>Chytridiomycota</taxon>
        <taxon>Chytridiomycota incertae sedis</taxon>
        <taxon>Chytridiomycetes</taxon>
        <taxon>Rhizophlyctidales</taxon>
        <taxon>Rhizophlyctidaceae</taxon>
        <taxon>Rhizophlyctis</taxon>
    </lineage>
</organism>
<evidence type="ECO:0000259" key="16">
    <source>
        <dbReference type="PROSITE" id="PS50113"/>
    </source>
</evidence>
<protein>
    <recommendedName>
        <fullName evidence="3">histidine kinase</fullName>
        <ecNumber evidence="3">2.7.13.3</ecNumber>
    </recommendedName>
</protein>
<dbReference type="EC" id="2.7.13.3" evidence="3"/>
<evidence type="ECO:0000256" key="2">
    <source>
        <dbReference type="ARBA" id="ARBA00004370"/>
    </source>
</evidence>